<name>A0A2W5EJC1_9SPHI</name>
<keyword evidence="3" id="KW-0238">DNA-binding</keyword>
<dbReference type="Pfam" id="PF17132">
    <property type="entry name" value="Glyco_hydro_106"/>
    <property type="match status" value="2"/>
</dbReference>
<comment type="caution">
    <text evidence="3">The sequence shown here is derived from an EMBL/GenBank/DDBJ whole genome shotgun (WGS) entry which is preliminary data.</text>
</comment>
<keyword evidence="2" id="KW-0378">Hydrolase</keyword>
<evidence type="ECO:0000256" key="2">
    <source>
        <dbReference type="ARBA" id="ARBA00022801"/>
    </source>
</evidence>
<feature type="non-terminal residue" evidence="3">
    <location>
        <position position="1"/>
    </location>
</feature>
<gene>
    <name evidence="3" type="ORF">DI598_17985</name>
</gene>
<dbReference type="Gene3D" id="2.60.120.260">
    <property type="entry name" value="Galactose-binding domain-like"/>
    <property type="match status" value="1"/>
</dbReference>
<evidence type="ECO:0000313" key="4">
    <source>
        <dbReference type="Proteomes" id="UP000249645"/>
    </source>
</evidence>
<evidence type="ECO:0000256" key="1">
    <source>
        <dbReference type="ARBA" id="ARBA00022729"/>
    </source>
</evidence>
<dbReference type="Proteomes" id="UP000249645">
    <property type="component" value="Unassembled WGS sequence"/>
</dbReference>
<feature type="non-terminal residue" evidence="3">
    <location>
        <position position="802"/>
    </location>
</feature>
<keyword evidence="1" id="KW-0732">Signal</keyword>
<dbReference type="PANTHER" id="PTHR43817:SF1">
    <property type="entry name" value="HYDROLASE, FAMILY 43, PUTATIVE (AFU_ORTHOLOGUE AFUA_3G01660)-RELATED"/>
    <property type="match status" value="1"/>
</dbReference>
<accession>A0A2W5EJC1</accession>
<dbReference type="GO" id="GO:0003677">
    <property type="term" value="F:DNA binding"/>
    <property type="evidence" value="ECO:0007669"/>
    <property type="project" value="UniProtKB-KW"/>
</dbReference>
<protein>
    <submittedName>
        <fullName evidence="3">DNA-binding protein</fullName>
    </submittedName>
</protein>
<organism evidence="3 4">
    <name type="scientific">Pseudopedobacter saltans</name>
    <dbReference type="NCBI Taxonomy" id="151895"/>
    <lineage>
        <taxon>Bacteria</taxon>
        <taxon>Pseudomonadati</taxon>
        <taxon>Bacteroidota</taxon>
        <taxon>Sphingobacteriia</taxon>
        <taxon>Sphingobacteriales</taxon>
        <taxon>Sphingobacteriaceae</taxon>
        <taxon>Pseudopedobacter</taxon>
    </lineage>
</organism>
<evidence type="ECO:0000313" key="3">
    <source>
        <dbReference type="EMBL" id="PZP41627.1"/>
    </source>
</evidence>
<sequence>VRSLVVKTNSNNYQAHRLTIESSQDGVNFTLVRKLVPARHGWQDTDADYTFSLQETKAKYFRFVYDPNGSEPGAEDLDAAKWKQSLKISGLELSSEAKIDQFESKNGSVWRVASRTNQEFLPNSEVLSSAKIIDLSKHVDVNGKLNWQVPSGQWKILRIGHTSTGHTNATGGNGSGLECDKFDSSVVAFQYSQWYGEIIKHIGPELSKDVLTGFHVDSWECGSQNWSPPFADEFKKRRGYDPIPYLPIMAGYPLNSVDSSERFLYDVRQTIAELINDVFFKTMAKLAHQDGKVFSAESVAPVMVSDGLRHYAEVDVPMGEFWLNSPTHDKPNDMMDAVSGAHIYGKNIIQAEGFTELKMNWDEHPAMLKGLLDRNYALGMNKLVFHVFMHNPWIDRRPGMTLDGVGLYFQRDQTWWPQAKGFTDYISRSQSLLQKGHPVVDIAVFTGEELPSRSLLPDRLVDILPGLFGESQVNAEKKRKLNTGLPLLTRPKGVTASANIPSWEKWINPLRGYQYDAINKDGILRLSKIEKGKIVLPGGASYSILVIPDSNALNPNRGLMSSELVTKLYQLVKDGATIFVGEKPLQTLSLSNKKNDDKILQETSSEIWNKNNKKVFHLPIEENTLDFIGLERDAIFFSGKDKSYDEKIAFAHRKANEFDIYFISNQDSLDKELTISLRISGKTPEYFNALTGEIEAVSNWSTENGRTIIKSSFVKNESKFIVFRKTTTLKYNKKNIYEWKKIYSVDGSWNLKFDEQNGGPKNLVTFPKLESWTNYKDSSIRFYSGQVIYQKDFYLNNIFTNA</sequence>
<dbReference type="AlphaFoldDB" id="A0A2W5EJC1"/>
<dbReference type="EMBL" id="QFOI01000499">
    <property type="protein sequence ID" value="PZP41627.1"/>
    <property type="molecule type" value="Genomic_DNA"/>
</dbReference>
<reference evidence="3 4" key="1">
    <citation type="submission" date="2017-11" db="EMBL/GenBank/DDBJ databases">
        <title>Infants hospitalized years apart are colonized by the same room-sourced microbial strains.</title>
        <authorList>
            <person name="Brooks B."/>
            <person name="Olm M.R."/>
            <person name="Firek B.A."/>
            <person name="Baker R."/>
            <person name="Thomas B.C."/>
            <person name="Morowitz M.J."/>
            <person name="Banfield J.F."/>
        </authorList>
    </citation>
    <scope>NUCLEOTIDE SEQUENCE [LARGE SCALE GENOMIC DNA]</scope>
    <source>
        <strain evidence="3">S2_009_000_R2_76</strain>
    </source>
</reference>
<proteinExistence type="predicted"/>
<dbReference type="PANTHER" id="PTHR43817">
    <property type="entry name" value="GLYCOSYL HYDROLASE"/>
    <property type="match status" value="1"/>
</dbReference>
<dbReference type="GO" id="GO:0016787">
    <property type="term" value="F:hydrolase activity"/>
    <property type="evidence" value="ECO:0007669"/>
    <property type="project" value="UniProtKB-KW"/>
</dbReference>